<accession>A0ACB6R8R4</accession>
<sequence length="450" mass="50225">MPCVDKDYRAFALVSLPSKQMLLVVLDKGEFSALKESLKPVAHSLLKPRQIQPTVTFMKASEFREILTNNASSHISHYSGHHGSNFAIHVNDVCLQNNLLQIKRSSPVLIRMADGSLGFQKRVLLRYPFNLIFKFPRTITWLGTHQPYPVLVVSLGGVAAEDKVQALVDSGLAWLHSQMACPTGENISYLSQDSSEVWVFFIYFSLVAKPPCFLFSRAIASFRVDDILSYGNKLPKQNFILRFTPDFWELSCAVSFASFDISDLQLKAVLNKYLENCLACTLQQRNALAPYVSNKAKMCEGMHGGSTMEYPINRGPGVPHTSCLLQAYKSLRSKLKKKRGDLILKPREIVERITTSSPIYPSRLEQAIDSADSVRVEDKGKLLTALIMRRRTQCKVEIRAGEVEAFQGSPKLLVTDGKSDQDIVKAGVRPESHNNSTAPRPSPLPSLPKN</sequence>
<dbReference type="EMBL" id="MU003497">
    <property type="protein sequence ID" value="KAF2474861.1"/>
    <property type="molecule type" value="Genomic_DNA"/>
</dbReference>
<evidence type="ECO:0000313" key="1">
    <source>
        <dbReference type="EMBL" id="KAF2474861.1"/>
    </source>
</evidence>
<protein>
    <submittedName>
        <fullName evidence="1">Uncharacterized protein</fullName>
    </submittedName>
</protein>
<reference evidence="1" key="1">
    <citation type="journal article" date="2020" name="Stud. Mycol.">
        <title>101 Dothideomycetes genomes: a test case for predicting lifestyles and emergence of pathogens.</title>
        <authorList>
            <person name="Haridas S."/>
            <person name="Albert R."/>
            <person name="Binder M."/>
            <person name="Bloem J."/>
            <person name="Labutti K."/>
            <person name="Salamov A."/>
            <person name="Andreopoulos B."/>
            <person name="Baker S."/>
            <person name="Barry K."/>
            <person name="Bills G."/>
            <person name="Bluhm B."/>
            <person name="Cannon C."/>
            <person name="Castanera R."/>
            <person name="Culley D."/>
            <person name="Daum C."/>
            <person name="Ezra D."/>
            <person name="Gonzalez J."/>
            <person name="Henrissat B."/>
            <person name="Kuo A."/>
            <person name="Liang C."/>
            <person name="Lipzen A."/>
            <person name="Lutzoni F."/>
            <person name="Magnuson J."/>
            <person name="Mondo S."/>
            <person name="Nolan M."/>
            <person name="Ohm R."/>
            <person name="Pangilinan J."/>
            <person name="Park H.-J."/>
            <person name="Ramirez L."/>
            <person name="Alfaro M."/>
            <person name="Sun H."/>
            <person name="Tritt A."/>
            <person name="Yoshinaga Y."/>
            <person name="Zwiers L.-H."/>
            <person name="Turgeon B."/>
            <person name="Goodwin S."/>
            <person name="Spatafora J."/>
            <person name="Crous P."/>
            <person name="Grigoriev I."/>
        </authorList>
    </citation>
    <scope>NUCLEOTIDE SEQUENCE</scope>
    <source>
        <strain evidence="1">ATCC 200398</strain>
    </source>
</reference>
<comment type="caution">
    <text evidence="1">The sequence shown here is derived from an EMBL/GenBank/DDBJ whole genome shotgun (WGS) entry which is preliminary data.</text>
</comment>
<evidence type="ECO:0000313" key="2">
    <source>
        <dbReference type="Proteomes" id="UP000799755"/>
    </source>
</evidence>
<keyword evidence="2" id="KW-1185">Reference proteome</keyword>
<gene>
    <name evidence="1" type="ORF">BDR25DRAFT_351363</name>
</gene>
<name>A0ACB6R8R4_9PLEO</name>
<proteinExistence type="predicted"/>
<dbReference type="Proteomes" id="UP000799755">
    <property type="component" value="Unassembled WGS sequence"/>
</dbReference>
<organism evidence="1 2">
    <name type="scientific">Lindgomyces ingoldianus</name>
    <dbReference type="NCBI Taxonomy" id="673940"/>
    <lineage>
        <taxon>Eukaryota</taxon>
        <taxon>Fungi</taxon>
        <taxon>Dikarya</taxon>
        <taxon>Ascomycota</taxon>
        <taxon>Pezizomycotina</taxon>
        <taxon>Dothideomycetes</taxon>
        <taxon>Pleosporomycetidae</taxon>
        <taxon>Pleosporales</taxon>
        <taxon>Lindgomycetaceae</taxon>
        <taxon>Lindgomyces</taxon>
    </lineage>
</organism>